<dbReference type="InterPro" id="IPR029058">
    <property type="entry name" value="AB_hydrolase_fold"/>
</dbReference>
<evidence type="ECO:0000313" key="6">
    <source>
        <dbReference type="Proteomes" id="UP000009309"/>
    </source>
</evidence>
<evidence type="ECO:0000256" key="1">
    <source>
        <dbReference type="ARBA" id="ARBA00005964"/>
    </source>
</evidence>
<dbReference type="PANTHER" id="PTHR11559">
    <property type="entry name" value="CARBOXYLESTERASE"/>
    <property type="match status" value="1"/>
</dbReference>
<dbReference type="InterPro" id="IPR050309">
    <property type="entry name" value="Type-B_Carboxylest/Lipase"/>
</dbReference>
<dbReference type="ESTHER" id="9bact-i2gt16">
    <property type="family name" value="Carb_B_Bacteria"/>
</dbReference>
<dbReference type="GO" id="GO:0016787">
    <property type="term" value="F:hydrolase activity"/>
    <property type="evidence" value="ECO:0007669"/>
    <property type="project" value="UniProtKB-KW"/>
</dbReference>
<evidence type="ECO:0000256" key="3">
    <source>
        <dbReference type="RuleBase" id="RU361235"/>
    </source>
</evidence>
<evidence type="ECO:0000256" key="2">
    <source>
        <dbReference type="ARBA" id="ARBA00022801"/>
    </source>
</evidence>
<gene>
    <name evidence="5" type="ORF">BN8_06444</name>
</gene>
<dbReference type="InterPro" id="IPR019819">
    <property type="entry name" value="Carboxylesterase_B_CS"/>
</dbReference>
<dbReference type="EC" id="3.1.1.-" evidence="3"/>
<dbReference type="EMBL" id="CAIT01000010">
    <property type="protein sequence ID" value="CCH57045.1"/>
    <property type="molecule type" value="Genomic_DNA"/>
</dbReference>
<dbReference type="PROSITE" id="PS00941">
    <property type="entry name" value="CARBOXYLESTERASE_B_2"/>
    <property type="match status" value="1"/>
</dbReference>
<keyword evidence="6" id="KW-1185">Reference proteome</keyword>
<sequence>MPMKTLLIASLLTAQAGLIAVAQSGKAGFSGQVRTANGVVEGVKEASGVYAFKGIPFAQPPVGDLRWKEPQPVQNWQGVRKADKFGPRAMQRSLFGDMNFRSNGMSEDCLYLNVWTPAKSANERLPVLVYFYGGGFVAGDGSEPRYDGESMAGKGIVALTVNYRLGPFGFMAHPELTKESPHKASGNYGLLDQNAALRWVKQNIAAFGGDPNKVTIAGESAGSVSVSAQMASPLSKNLIAGAIGESGSLMGTLSPTPLNQAEQMGAKFAEALGASSLAELRAIPAEKVLEATAKPGTPWFSTTIDGYFLPKPAGQIFTAGEQAHVPLMVGWNSEEMGYRAILGKEEPTKENYQKVVQKLYGDQANEVLKLYAPATDADVEQVATDLAGDRFIGFSTWKWADMHSQTGGDKPVYRYFYARPRPAMVPEMGNASAGLAGGVVRNNDPNAIKMPPAKGAVHSAEIEYAMGNLATNKVYAWTPEDYKVSELMQNYFANFIKTGNPNGPGLPKWPVAGKATPVQYMRIDVNSQVEKEQHRDRYLFLDQQNAKMD</sequence>
<dbReference type="AlphaFoldDB" id="I2GT16"/>
<protein>
    <recommendedName>
        <fullName evidence="3">Carboxylic ester hydrolase</fullName>
        <ecNumber evidence="3">3.1.1.-</ecNumber>
    </recommendedName>
</protein>
<accession>I2GT16</accession>
<dbReference type="InterPro" id="IPR019826">
    <property type="entry name" value="Carboxylesterase_B_AS"/>
</dbReference>
<keyword evidence="2 3" id="KW-0378">Hydrolase</keyword>
<dbReference type="Proteomes" id="UP000009309">
    <property type="component" value="Unassembled WGS sequence"/>
</dbReference>
<feature type="domain" description="Carboxylesterase type B" evidence="4">
    <location>
        <begin position="32"/>
        <end position="537"/>
    </location>
</feature>
<dbReference type="Pfam" id="PF00135">
    <property type="entry name" value="COesterase"/>
    <property type="match status" value="1"/>
</dbReference>
<dbReference type="SUPFAM" id="SSF53474">
    <property type="entry name" value="alpha/beta-Hydrolases"/>
    <property type="match status" value="1"/>
</dbReference>
<evidence type="ECO:0000313" key="5">
    <source>
        <dbReference type="EMBL" id="CCH57045.1"/>
    </source>
</evidence>
<name>I2GT16_9BACT</name>
<dbReference type="PROSITE" id="PS00122">
    <property type="entry name" value="CARBOXYLESTERASE_B_1"/>
    <property type="match status" value="1"/>
</dbReference>
<dbReference type="RefSeq" id="WP_009285606.1">
    <property type="nucleotide sequence ID" value="NZ_CAIT01000010.1"/>
</dbReference>
<dbReference type="InterPro" id="IPR002018">
    <property type="entry name" value="CarbesteraseB"/>
</dbReference>
<keyword evidence="3" id="KW-0732">Signal</keyword>
<comment type="caution">
    <text evidence="5">The sequence shown here is derived from an EMBL/GenBank/DDBJ whole genome shotgun (WGS) entry which is preliminary data.</text>
</comment>
<reference evidence="5 6" key="1">
    <citation type="journal article" date="2012" name="J. Bacteriol.">
        <title>Genome Sequence of the Filamentous Bacterium Fibrisoma limi BUZ 3T.</title>
        <authorList>
            <person name="Filippini M."/>
            <person name="Qi W."/>
            <person name="Jaenicke S."/>
            <person name="Goesmann A."/>
            <person name="Smits T.H."/>
            <person name="Bagheri H.C."/>
        </authorList>
    </citation>
    <scope>NUCLEOTIDE SEQUENCE [LARGE SCALE GENOMIC DNA]</scope>
    <source>
        <strain evidence="6">BUZ 3T</strain>
    </source>
</reference>
<evidence type="ECO:0000259" key="4">
    <source>
        <dbReference type="Pfam" id="PF00135"/>
    </source>
</evidence>
<feature type="chain" id="PRO_5005135822" description="Carboxylic ester hydrolase" evidence="3">
    <location>
        <begin position="23"/>
        <end position="549"/>
    </location>
</feature>
<comment type="similarity">
    <text evidence="1 3">Belongs to the type-B carboxylesterase/lipase family.</text>
</comment>
<dbReference type="eggNOG" id="COG2272">
    <property type="taxonomic scope" value="Bacteria"/>
</dbReference>
<proteinExistence type="inferred from homology"/>
<organism evidence="5 6">
    <name type="scientific">Fibrisoma limi BUZ 3</name>
    <dbReference type="NCBI Taxonomy" id="1185876"/>
    <lineage>
        <taxon>Bacteria</taxon>
        <taxon>Pseudomonadati</taxon>
        <taxon>Bacteroidota</taxon>
        <taxon>Cytophagia</taxon>
        <taxon>Cytophagales</taxon>
        <taxon>Spirosomataceae</taxon>
        <taxon>Fibrisoma</taxon>
    </lineage>
</organism>
<dbReference type="Gene3D" id="3.40.50.1820">
    <property type="entry name" value="alpha/beta hydrolase"/>
    <property type="match status" value="1"/>
</dbReference>
<dbReference type="STRING" id="1185876.BN8_06444"/>
<feature type="signal peptide" evidence="3">
    <location>
        <begin position="1"/>
        <end position="22"/>
    </location>
</feature>